<dbReference type="AlphaFoldDB" id="A0A3M2L1K3"/>
<dbReference type="Proteomes" id="UP000279275">
    <property type="component" value="Unassembled WGS sequence"/>
</dbReference>
<gene>
    <name evidence="1" type="ORF">EBN03_19115</name>
</gene>
<dbReference type="SUPFAM" id="SSF48452">
    <property type="entry name" value="TPR-like"/>
    <property type="match status" value="1"/>
</dbReference>
<dbReference type="InterPro" id="IPR011990">
    <property type="entry name" value="TPR-like_helical_dom_sf"/>
</dbReference>
<evidence type="ECO:0000313" key="1">
    <source>
        <dbReference type="EMBL" id="RMI31451.1"/>
    </source>
</evidence>
<dbReference type="EMBL" id="RFFH01000007">
    <property type="protein sequence ID" value="RMI31451.1"/>
    <property type="molecule type" value="Genomic_DNA"/>
</dbReference>
<dbReference type="RefSeq" id="WP_122189401.1">
    <property type="nucleotide sequence ID" value="NZ_RFFH01000007.1"/>
</dbReference>
<dbReference type="Pfam" id="PF14559">
    <property type="entry name" value="TPR_19"/>
    <property type="match status" value="1"/>
</dbReference>
<dbReference type="OrthoDB" id="2493140at2"/>
<accession>A0A3M2L1K3</accession>
<name>A0A3M2L1K3_9NOCA</name>
<keyword evidence="2" id="KW-1185">Reference proteome</keyword>
<proteinExistence type="predicted"/>
<evidence type="ECO:0000313" key="2">
    <source>
        <dbReference type="Proteomes" id="UP000279275"/>
    </source>
</evidence>
<protein>
    <submittedName>
        <fullName evidence="1">Uncharacterized protein</fullName>
    </submittedName>
</protein>
<sequence length="295" mass="31287">MSHDITLASVLAHCGGDPEQAARQLSRAIATAPSDPTVYAAAVPLLPGLGELSAADPSLAPILAFRHFLDGRMDDAALILGALSGISPQIAWADAPWFSETSFLSGVSTEALREAVYRLFDHAAVPADTARPWLRAVETVTSRAGLGPEDLAGMAISLRLLGRTDESLTLCDRADAMGRTVLAEVVRAGTWRLLGNHEEAAAAFGRALVLEPTNWSLHLDLSDLYAERGDHPAALAAAQAGLRHAPHEPKLLAARAAHHARLAGTAEALHEFERLASDTDPAYCRWLREQATGPA</sequence>
<comment type="caution">
    <text evidence="1">The sequence shown here is derived from an EMBL/GenBank/DDBJ whole genome shotgun (WGS) entry which is preliminary data.</text>
</comment>
<organism evidence="1 2">
    <name type="scientific">Nocardia stercoris</name>
    <dbReference type="NCBI Taxonomy" id="2483361"/>
    <lineage>
        <taxon>Bacteria</taxon>
        <taxon>Bacillati</taxon>
        <taxon>Actinomycetota</taxon>
        <taxon>Actinomycetes</taxon>
        <taxon>Mycobacteriales</taxon>
        <taxon>Nocardiaceae</taxon>
        <taxon>Nocardia</taxon>
    </lineage>
</organism>
<dbReference type="Gene3D" id="1.25.40.10">
    <property type="entry name" value="Tetratricopeptide repeat domain"/>
    <property type="match status" value="1"/>
</dbReference>
<reference evidence="1 2" key="1">
    <citation type="submission" date="2018-10" db="EMBL/GenBank/DDBJ databases">
        <title>Isolation from cow dung.</title>
        <authorList>
            <person name="Ling L."/>
        </authorList>
    </citation>
    <scope>NUCLEOTIDE SEQUENCE [LARGE SCALE GENOMIC DNA]</scope>
    <source>
        <strain evidence="1 2">NEAU-LL90</strain>
    </source>
</reference>